<feature type="transmembrane region" description="Helical" evidence="1">
    <location>
        <begin position="60"/>
        <end position="84"/>
    </location>
</feature>
<keyword evidence="3" id="KW-1185">Reference proteome</keyword>
<evidence type="ECO:0000313" key="2">
    <source>
        <dbReference type="EMBL" id="RDI45406.1"/>
    </source>
</evidence>
<dbReference type="Proteomes" id="UP000255326">
    <property type="component" value="Unassembled WGS sequence"/>
</dbReference>
<name>A0A370GQ83_9BACI</name>
<reference evidence="2 3" key="1">
    <citation type="submission" date="2018-07" db="EMBL/GenBank/DDBJ databases">
        <title>Genomic Encyclopedia of Type Strains, Phase IV (KMG-IV): sequencing the most valuable type-strain genomes for metagenomic binning, comparative biology and taxonomic classification.</title>
        <authorList>
            <person name="Goeker M."/>
        </authorList>
    </citation>
    <scope>NUCLEOTIDE SEQUENCE [LARGE SCALE GENOMIC DNA]</scope>
    <source>
        <strain evidence="2 3">DSM 25281</strain>
    </source>
</reference>
<accession>A0A370GQ83</accession>
<gene>
    <name evidence="2" type="ORF">DFR59_10230</name>
</gene>
<protein>
    <submittedName>
        <fullName evidence="2">Uncharacterized protein</fullName>
    </submittedName>
</protein>
<comment type="caution">
    <text evidence="2">The sequence shown here is derived from an EMBL/GenBank/DDBJ whole genome shotgun (WGS) entry which is preliminary data.</text>
</comment>
<feature type="transmembrane region" description="Helical" evidence="1">
    <location>
        <begin position="90"/>
        <end position="108"/>
    </location>
</feature>
<feature type="transmembrane region" description="Helical" evidence="1">
    <location>
        <begin position="30"/>
        <end position="48"/>
    </location>
</feature>
<keyword evidence="1" id="KW-1133">Transmembrane helix</keyword>
<organism evidence="2 3">
    <name type="scientific">Falsibacillus pallidus</name>
    <dbReference type="NCBI Taxonomy" id="493781"/>
    <lineage>
        <taxon>Bacteria</taxon>
        <taxon>Bacillati</taxon>
        <taxon>Bacillota</taxon>
        <taxon>Bacilli</taxon>
        <taxon>Bacillales</taxon>
        <taxon>Bacillaceae</taxon>
        <taxon>Falsibacillus</taxon>
    </lineage>
</organism>
<keyword evidence="1" id="KW-0812">Transmembrane</keyword>
<sequence>MNKYKFILIGMVIISWATVPYLGWRNIKRFTPATIGMSLIIFLESYLVKKLKWWNITKKLFPKMTVETPFICGPFFAGSLWILTLSYGNFYFYLGLNAVVDSLFIYPFNFLFTKIGIFQQGRLKRYQLWFLFMSKSIILYSLQKVYEKKIKNPMHRYSCNN</sequence>
<dbReference type="AlphaFoldDB" id="A0A370GQ83"/>
<keyword evidence="1" id="KW-0472">Membrane</keyword>
<evidence type="ECO:0000313" key="3">
    <source>
        <dbReference type="Proteomes" id="UP000255326"/>
    </source>
</evidence>
<feature type="transmembrane region" description="Helical" evidence="1">
    <location>
        <begin position="7"/>
        <end position="24"/>
    </location>
</feature>
<dbReference type="OrthoDB" id="1683771at2"/>
<proteinExistence type="predicted"/>
<evidence type="ECO:0000256" key="1">
    <source>
        <dbReference type="SAM" id="Phobius"/>
    </source>
</evidence>
<dbReference type="EMBL" id="QQAY01000002">
    <property type="protein sequence ID" value="RDI45406.1"/>
    <property type="molecule type" value="Genomic_DNA"/>
</dbReference>